<gene>
    <name evidence="6" type="ORF">TCEB3V08_LOCUS5646</name>
</gene>
<dbReference type="InterPro" id="IPR052035">
    <property type="entry name" value="ZnF_BED_domain_contain"/>
</dbReference>
<sequence>MKGALKLDLPCLLSLSITSDGWTSTLDKYVSVACHYLRTGFIYNSFTMDTILMNESNTSKNISSAIKLTLEEWEIPVQESSIPIYCITDNGANFKSADSIYFIHWQCFAHTLQNAISDSKRETPRVITLLSKCNSSAKQRLHNIQKQLNFKQLDVIQYVDTRWSSEHAMLKRMIEMQDALNAELASPHNTNTSMLQPLAEATEELCGDNYPTSSMVIPVLHCLESHLNKCIVKKIEGITFARNLSKSIKSKFTVYEEDKVYLLSMLTDPRFRGVLVNKIVAVANLQAELNKYRSFETQPLEEQPGLSTTTSSLWSAIDDLPNESLFDPATDEIERYLGEKRIPRREDPLIWWKEK</sequence>
<keyword evidence="5" id="KW-0539">Nucleus</keyword>
<dbReference type="GO" id="GO:0008270">
    <property type="term" value="F:zinc ion binding"/>
    <property type="evidence" value="ECO:0007669"/>
    <property type="project" value="UniProtKB-KW"/>
</dbReference>
<dbReference type="PANTHER" id="PTHR46481">
    <property type="entry name" value="ZINC FINGER BED DOMAIN-CONTAINING PROTEIN 4"/>
    <property type="match status" value="1"/>
</dbReference>
<evidence type="ECO:0000256" key="4">
    <source>
        <dbReference type="ARBA" id="ARBA00022833"/>
    </source>
</evidence>
<keyword evidence="3" id="KW-0863">Zinc-finger</keyword>
<dbReference type="EMBL" id="OC318125">
    <property type="protein sequence ID" value="CAD7400670.1"/>
    <property type="molecule type" value="Genomic_DNA"/>
</dbReference>
<keyword evidence="4" id="KW-0862">Zinc</keyword>
<dbReference type="PANTHER" id="PTHR46481:SF10">
    <property type="entry name" value="ZINC FINGER BED DOMAIN-CONTAINING PROTEIN 39"/>
    <property type="match status" value="1"/>
</dbReference>
<evidence type="ECO:0000256" key="3">
    <source>
        <dbReference type="ARBA" id="ARBA00022771"/>
    </source>
</evidence>
<name>A0A7R9CQA8_TIMCR</name>
<dbReference type="SUPFAM" id="SSF53098">
    <property type="entry name" value="Ribonuclease H-like"/>
    <property type="match status" value="1"/>
</dbReference>
<dbReference type="GO" id="GO:0005634">
    <property type="term" value="C:nucleus"/>
    <property type="evidence" value="ECO:0007669"/>
    <property type="project" value="UniProtKB-SubCell"/>
</dbReference>
<organism evidence="6">
    <name type="scientific">Timema cristinae</name>
    <name type="common">Walking stick</name>
    <dbReference type="NCBI Taxonomy" id="61476"/>
    <lineage>
        <taxon>Eukaryota</taxon>
        <taxon>Metazoa</taxon>
        <taxon>Ecdysozoa</taxon>
        <taxon>Arthropoda</taxon>
        <taxon>Hexapoda</taxon>
        <taxon>Insecta</taxon>
        <taxon>Pterygota</taxon>
        <taxon>Neoptera</taxon>
        <taxon>Polyneoptera</taxon>
        <taxon>Phasmatodea</taxon>
        <taxon>Timematodea</taxon>
        <taxon>Timematoidea</taxon>
        <taxon>Timematidae</taxon>
        <taxon>Timema</taxon>
    </lineage>
</organism>
<evidence type="ECO:0000313" key="6">
    <source>
        <dbReference type="EMBL" id="CAD7400670.1"/>
    </source>
</evidence>
<protein>
    <submittedName>
        <fullName evidence="6">Uncharacterized protein</fullName>
    </submittedName>
</protein>
<evidence type="ECO:0000256" key="2">
    <source>
        <dbReference type="ARBA" id="ARBA00022723"/>
    </source>
</evidence>
<proteinExistence type="predicted"/>
<keyword evidence="2" id="KW-0479">Metal-binding</keyword>
<dbReference type="InterPro" id="IPR012337">
    <property type="entry name" value="RNaseH-like_sf"/>
</dbReference>
<evidence type="ECO:0000256" key="1">
    <source>
        <dbReference type="ARBA" id="ARBA00004123"/>
    </source>
</evidence>
<accession>A0A7R9CQA8</accession>
<dbReference type="AlphaFoldDB" id="A0A7R9CQA8"/>
<evidence type="ECO:0000256" key="5">
    <source>
        <dbReference type="ARBA" id="ARBA00023242"/>
    </source>
</evidence>
<reference evidence="6" key="1">
    <citation type="submission" date="2020-11" db="EMBL/GenBank/DDBJ databases">
        <authorList>
            <person name="Tran Van P."/>
        </authorList>
    </citation>
    <scope>NUCLEOTIDE SEQUENCE</scope>
</reference>
<comment type="subcellular location">
    <subcellularLocation>
        <location evidence="1">Nucleus</location>
    </subcellularLocation>
</comment>